<comment type="cofactor">
    <cofactor evidence="1">
        <name>thiamine diphosphate</name>
        <dbReference type="ChEBI" id="CHEBI:58937"/>
    </cofactor>
</comment>
<accession>A0A930YTK1</accession>
<evidence type="ECO:0000313" key="4">
    <source>
        <dbReference type="EMBL" id="MBF4809705.1"/>
    </source>
</evidence>
<dbReference type="PANTHER" id="PTHR47514:SF1">
    <property type="entry name" value="TRANSKETOLASE N-TERMINAL SECTION-RELATED"/>
    <property type="match status" value="1"/>
</dbReference>
<dbReference type="EMBL" id="JABZGT010000399">
    <property type="protein sequence ID" value="MBF4809705.1"/>
    <property type="molecule type" value="Genomic_DNA"/>
</dbReference>
<dbReference type="GO" id="GO:0000287">
    <property type="term" value="F:magnesium ion binding"/>
    <property type="evidence" value="ECO:0007669"/>
    <property type="project" value="UniProtKB-ARBA"/>
</dbReference>
<name>A0A930YTK1_9ACTN</name>
<protein>
    <submittedName>
        <fullName evidence="4">GntR family transcriptional regulator</fullName>
    </submittedName>
</protein>
<comment type="caution">
    <text evidence="4">The sequence shown here is derived from an EMBL/GenBank/DDBJ whole genome shotgun (WGS) entry which is preliminary data.</text>
</comment>
<evidence type="ECO:0000313" key="5">
    <source>
        <dbReference type="Proteomes" id="UP000772566"/>
    </source>
</evidence>
<dbReference type="PANTHER" id="PTHR47514">
    <property type="entry name" value="TRANSKETOLASE N-TERMINAL SECTION-RELATED"/>
    <property type="match status" value="1"/>
</dbReference>
<evidence type="ECO:0000256" key="2">
    <source>
        <dbReference type="ARBA" id="ARBA00007131"/>
    </source>
</evidence>
<evidence type="ECO:0000256" key="1">
    <source>
        <dbReference type="ARBA" id="ARBA00001964"/>
    </source>
</evidence>
<dbReference type="Proteomes" id="UP000772566">
    <property type="component" value="Unassembled WGS sequence"/>
</dbReference>
<reference evidence="4" key="1">
    <citation type="submission" date="2020-04" db="EMBL/GenBank/DDBJ databases">
        <title>Deep metagenomics examines the oral microbiome during advanced dental caries in children, revealing novel taxa and co-occurrences with host molecules.</title>
        <authorList>
            <person name="Baker J.L."/>
            <person name="Morton J.T."/>
            <person name="Dinis M."/>
            <person name="Alvarez R."/>
            <person name="Tran N.C."/>
            <person name="Knight R."/>
            <person name="Edlund A."/>
        </authorList>
    </citation>
    <scope>NUCLEOTIDE SEQUENCE</scope>
    <source>
        <strain evidence="4">JCVI_22A_bin.2</strain>
    </source>
</reference>
<feature type="non-terminal residue" evidence="4">
    <location>
        <position position="1"/>
    </location>
</feature>
<dbReference type="Gene3D" id="3.40.50.970">
    <property type="match status" value="1"/>
</dbReference>
<proteinExistence type="inferred from homology"/>
<dbReference type="SUPFAM" id="SSF52518">
    <property type="entry name" value="Thiamin diphosphate-binding fold (THDP-binding)"/>
    <property type="match status" value="1"/>
</dbReference>
<sequence length="73" mass="8010">FESVEVDGHDVLALYDALKQQTSRPRAIIAHTIKGKGLSFAENNVSFHDACVTDDLYKQALLDLKVAEEACSC</sequence>
<gene>
    <name evidence="4" type="ORF">HXK23_05750</name>
</gene>
<keyword evidence="3" id="KW-0786">Thiamine pyrophosphate</keyword>
<dbReference type="AlphaFoldDB" id="A0A930YTK1"/>
<evidence type="ECO:0000256" key="3">
    <source>
        <dbReference type="ARBA" id="ARBA00023052"/>
    </source>
</evidence>
<dbReference type="InterPro" id="IPR029061">
    <property type="entry name" value="THDP-binding"/>
</dbReference>
<organism evidence="4 5">
    <name type="scientific">Lancefieldella parvula</name>
    <dbReference type="NCBI Taxonomy" id="1382"/>
    <lineage>
        <taxon>Bacteria</taxon>
        <taxon>Bacillati</taxon>
        <taxon>Actinomycetota</taxon>
        <taxon>Coriobacteriia</taxon>
        <taxon>Coriobacteriales</taxon>
        <taxon>Atopobiaceae</taxon>
        <taxon>Lancefieldella</taxon>
    </lineage>
</organism>
<comment type="similarity">
    <text evidence="2">Belongs to the transketolase family.</text>
</comment>